<dbReference type="PIRSF" id="PIRSF020481">
    <property type="entry name" value="BAP"/>
    <property type="match status" value="1"/>
</dbReference>
<dbReference type="RefSeq" id="WP_209946965.1">
    <property type="nucleotide sequence ID" value="NZ_JAGGJU010000010.1"/>
</dbReference>
<dbReference type="InterPro" id="IPR058531">
    <property type="entry name" value="Baseplate_J_M"/>
</dbReference>
<gene>
    <name evidence="2" type="ORF">J2Z17_003572</name>
</gene>
<dbReference type="InterPro" id="IPR014507">
    <property type="entry name" value="Baseplate_assembly_J_pred"/>
</dbReference>
<dbReference type="InterPro" id="IPR052726">
    <property type="entry name" value="Phage_Baseplate_Hub"/>
</dbReference>
<dbReference type="Proteomes" id="UP000759443">
    <property type="component" value="Unassembled WGS sequence"/>
</dbReference>
<protein>
    <submittedName>
        <fullName evidence="2">Phage-related baseplate assembly protein</fullName>
    </submittedName>
</protein>
<comment type="caution">
    <text evidence="2">The sequence shown here is derived from an EMBL/GenBank/DDBJ whole genome shotgun (WGS) entry which is preliminary data.</text>
</comment>
<dbReference type="EMBL" id="JAGGJU010000010">
    <property type="protein sequence ID" value="MBP1852117.1"/>
    <property type="molecule type" value="Genomic_DNA"/>
</dbReference>
<sequence>MIDLALLPMPRVIEELDFEAIVTRQKATFQSLWEAVRLTNPDLPDYDVSMLETDPVTVIIEAESYRELLMRARANDAARSNLLAFATGADLDHLAADHGVTRLEAETDARLRQRIVLADQGRSSAGSEEWYAYHAMSVSTDVAEVAVYRSGLGPELEVAILSSEDGGVPSSALLGAVATVVTGAGVRCVSDVVEVVAATSQVIDVSADIWLLPETPRAVFDGLESALRQALTSEGGIGFDINRSWLAARLMVGGVARVEILEPAMDIVAEDHQAIALGAVTLHYRGRAR</sequence>
<feature type="domain" description="Baseplate J-like central" evidence="1">
    <location>
        <begin position="124"/>
        <end position="197"/>
    </location>
</feature>
<dbReference type="Pfam" id="PF26078">
    <property type="entry name" value="Baseplate_J_M"/>
    <property type="match status" value="1"/>
</dbReference>
<evidence type="ECO:0000259" key="1">
    <source>
        <dbReference type="Pfam" id="PF26078"/>
    </source>
</evidence>
<keyword evidence="3" id="KW-1185">Reference proteome</keyword>
<evidence type="ECO:0000313" key="3">
    <source>
        <dbReference type="Proteomes" id="UP000759443"/>
    </source>
</evidence>
<organism evidence="2 3">
    <name type="scientific">Rhizobium halophytocola</name>
    <dbReference type="NCBI Taxonomy" id="735519"/>
    <lineage>
        <taxon>Bacteria</taxon>
        <taxon>Pseudomonadati</taxon>
        <taxon>Pseudomonadota</taxon>
        <taxon>Alphaproteobacteria</taxon>
        <taxon>Hyphomicrobiales</taxon>
        <taxon>Rhizobiaceae</taxon>
        <taxon>Rhizobium/Agrobacterium group</taxon>
        <taxon>Rhizobium</taxon>
    </lineage>
</organism>
<dbReference type="PANTHER" id="PTHR35862">
    <property type="entry name" value="FELS-2 PROPHAGE PROTEIN"/>
    <property type="match status" value="1"/>
</dbReference>
<proteinExistence type="predicted"/>
<reference evidence="2 3" key="1">
    <citation type="submission" date="2021-03" db="EMBL/GenBank/DDBJ databases">
        <title>Genomic Encyclopedia of Type Strains, Phase IV (KMG-IV): sequencing the most valuable type-strain genomes for metagenomic binning, comparative biology and taxonomic classification.</title>
        <authorList>
            <person name="Goeker M."/>
        </authorList>
    </citation>
    <scope>NUCLEOTIDE SEQUENCE [LARGE SCALE GENOMIC DNA]</scope>
    <source>
        <strain evidence="2 3">DSM 21600</strain>
    </source>
</reference>
<evidence type="ECO:0000313" key="2">
    <source>
        <dbReference type="EMBL" id="MBP1852117.1"/>
    </source>
</evidence>
<dbReference type="PANTHER" id="PTHR35862:SF1">
    <property type="entry name" value="FELS-2 PROPHAGE PROTEIN"/>
    <property type="match status" value="1"/>
</dbReference>
<accession>A0ABS4E2E7</accession>
<name>A0ABS4E2E7_9HYPH</name>